<evidence type="ECO:0000313" key="1">
    <source>
        <dbReference type="EMBL" id="GEY37256.1"/>
    </source>
</evidence>
<reference evidence="1" key="1">
    <citation type="journal article" date="2019" name="Sci. Rep.">
        <title>Draft genome of Tanacetum cinerariifolium, the natural source of mosquito coil.</title>
        <authorList>
            <person name="Yamashiro T."/>
            <person name="Shiraishi A."/>
            <person name="Satake H."/>
            <person name="Nakayama K."/>
        </authorList>
    </citation>
    <scope>NUCLEOTIDE SEQUENCE</scope>
</reference>
<protein>
    <submittedName>
        <fullName evidence="1">Uncharacterized protein</fullName>
    </submittedName>
</protein>
<sequence>MNRKVPFRQRECSKCGQMFHNKHACDEKRFPDEEYQALLKEKKDGGEVEVNESDEDEEDVELMMLMKMTKRKSMMKMRTTINKML</sequence>
<comment type="caution">
    <text evidence="1">The sequence shown here is derived from an EMBL/GenBank/DDBJ whole genome shotgun (WGS) entry which is preliminary data.</text>
</comment>
<dbReference type="EMBL" id="BKCJ010173100">
    <property type="protein sequence ID" value="GEY37256.1"/>
    <property type="molecule type" value="Genomic_DNA"/>
</dbReference>
<organism evidence="1">
    <name type="scientific">Tanacetum cinerariifolium</name>
    <name type="common">Dalmatian daisy</name>
    <name type="synonym">Chrysanthemum cinerariifolium</name>
    <dbReference type="NCBI Taxonomy" id="118510"/>
    <lineage>
        <taxon>Eukaryota</taxon>
        <taxon>Viridiplantae</taxon>
        <taxon>Streptophyta</taxon>
        <taxon>Embryophyta</taxon>
        <taxon>Tracheophyta</taxon>
        <taxon>Spermatophyta</taxon>
        <taxon>Magnoliopsida</taxon>
        <taxon>eudicotyledons</taxon>
        <taxon>Gunneridae</taxon>
        <taxon>Pentapetalae</taxon>
        <taxon>asterids</taxon>
        <taxon>campanulids</taxon>
        <taxon>Asterales</taxon>
        <taxon>Asteraceae</taxon>
        <taxon>Asteroideae</taxon>
        <taxon>Anthemideae</taxon>
        <taxon>Anthemidinae</taxon>
        <taxon>Tanacetum</taxon>
    </lineage>
</organism>
<name>A0A699HPT1_TANCI</name>
<accession>A0A699HPT1</accession>
<proteinExistence type="predicted"/>
<gene>
    <name evidence="1" type="ORF">Tci_409230</name>
</gene>
<dbReference type="AlphaFoldDB" id="A0A699HPT1"/>